<accession>A0ABM0MX39</accession>
<dbReference type="InterPro" id="IPR020472">
    <property type="entry name" value="WD40_PAC1"/>
</dbReference>
<dbReference type="PANTHER" id="PTHR14221:SF0">
    <property type="entry name" value="WD REPEAT-CONTAINING PROTEIN 44"/>
    <property type="match status" value="1"/>
</dbReference>
<keyword evidence="3" id="KW-0677">Repeat</keyword>
<feature type="non-terminal residue" evidence="7">
    <location>
        <position position="740"/>
    </location>
</feature>
<organism evidence="6 7">
    <name type="scientific">Saccoglossus kowalevskii</name>
    <name type="common">Acorn worm</name>
    <dbReference type="NCBI Taxonomy" id="10224"/>
    <lineage>
        <taxon>Eukaryota</taxon>
        <taxon>Metazoa</taxon>
        <taxon>Hemichordata</taxon>
        <taxon>Enteropneusta</taxon>
        <taxon>Harrimaniidae</taxon>
        <taxon>Saccoglossus</taxon>
    </lineage>
</organism>
<dbReference type="RefSeq" id="XP_006824580.1">
    <property type="nucleotide sequence ID" value="XM_006824517.1"/>
</dbReference>
<dbReference type="InterPro" id="IPR040324">
    <property type="entry name" value="WDR44/Dgr2"/>
</dbReference>
<dbReference type="PANTHER" id="PTHR14221">
    <property type="entry name" value="WD REPEAT DOMAIN 44"/>
    <property type="match status" value="1"/>
</dbReference>
<sequence>KTLKPPRPPPPQLQSTAKDELEDELKHLELLKKEAEERRRLEDEEIQQRIKLLEIKKQEEDERNRQEQERLRKEEEEKERQRLLAEEERRRNEEEERKRKEEEEKEKQEAEKRRIENERRRKRLEEMRRKVEEDNEDDSNKSSKIDLPEITLPSLQIDVDKSSNIENNQHHNDQLKLKTIEKNEISCPRSENFGVEPDILASIKDRPTDLAVSVASPEIMPAPIAPPRRRKKKKQIFDDGDTSSVASMEMETPAEEQSTTQSIGLPVCDRPPSEILTPTTTIESITKELEHSLDLVAATKGDSVVLHQDLEQIKGQSRVDVEGDNTSNIEKPSSETKVEVDAGDETGVTELGDGDNEFHQRLLMKGRTETGKLLSDEEVLSKVMVTNLDTGEQIPLAEAEDKLPKCVNPLVLHIMRITSEYVRFKIKRMIGKTVNKTVNKIKEVTKHEDSSSSEDEAMPIDNRFIKVKACSHNKGPYDFDQIIMAQDLSGDHVGAVWTMKFSYCGRLLATAGQDTILRIWVLKDNYSYFDDMRQKYNSESRVSPSPSQESVNSITSDSRDSENTPESTLEMDHNEASVFAKRPFCTYAGHTGDVLDVSWSKNYFILSSSMDKTVRLWHISRRECLCCFQHIDFVTAIAFHPRDDRYFLSGSLDGKLRLWNIPDKKVALWNEVDGQTKLITAANFCQNGKFAVVGTYDGRCIFYDTEHLKYFTQIHVRSTRGKNAKGRKITGIDPLPGQDK</sequence>
<feature type="compositionally biased region" description="Basic and acidic residues" evidence="5">
    <location>
        <begin position="52"/>
        <end position="147"/>
    </location>
</feature>
<dbReference type="PRINTS" id="PR00320">
    <property type="entry name" value="GPROTEINBRPT"/>
</dbReference>
<protein>
    <recommendedName>
        <fullName evidence="1">WD repeat-containing protein 44</fullName>
    </recommendedName>
</protein>
<evidence type="ECO:0000313" key="7">
    <source>
        <dbReference type="RefSeq" id="XP_006824580.1"/>
    </source>
</evidence>
<feature type="region of interest" description="Disordered" evidence="5">
    <location>
        <begin position="1"/>
        <end position="20"/>
    </location>
</feature>
<dbReference type="InterPro" id="IPR001680">
    <property type="entry name" value="WD40_rpt"/>
</dbReference>
<feature type="region of interest" description="Disordered" evidence="5">
    <location>
        <begin position="221"/>
        <end position="275"/>
    </location>
</feature>
<feature type="repeat" description="WD" evidence="4">
    <location>
        <begin position="587"/>
        <end position="620"/>
    </location>
</feature>
<name>A0ABM0MX39_SACKO</name>
<keyword evidence="2 4" id="KW-0853">WD repeat</keyword>
<feature type="repeat" description="WD" evidence="4">
    <location>
        <begin position="627"/>
        <end position="661"/>
    </location>
</feature>
<dbReference type="InterPro" id="IPR036322">
    <property type="entry name" value="WD40_repeat_dom_sf"/>
</dbReference>
<feature type="compositionally biased region" description="Polar residues" evidence="5">
    <location>
        <begin position="539"/>
        <end position="556"/>
    </location>
</feature>
<evidence type="ECO:0000256" key="3">
    <source>
        <dbReference type="ARBA" id="ARBA00022737"/>
    </source>
</evidence>
<feature type="region of interest" description="Disordered" evidence="5">
    <location>
        <begin position="52"/>
        <end position="150"/>
    </location>
</feature>
<reference evidence="7" key="1">
    <citation type="submission" date="2025-08" db="UniProtKB">
        <authorList>
            <consortium name="RefSeq"/>
        </authorList>
    </citation>
    <scope>IDENTIFICATION</scope>
    <source>
        <tissue evidence="7">Testes</tissue>
    </source>
</reference>
<evidence type="ECO:0000256" key="2">
    <source>
        <dbReference type="ARBA" id="ARBA00022574"/>
    </source>
</evidence>
<dbReference type="Gene3D" id="2.130.10.10">
    <property type="entry name" value="YVTN repeat-like/Quinoprotein amine dehydrogenase"/>
    <property type="match status" value="1"/>
</dbReference>
<feature type="repeat" description="WD" evidence="4">
    <location>
        <begin position="489"/>
        <end position="520"/>
    </location>
</feature>
<dbReference type="Proteomes" id="UP000694865">
    <property type="component" value="Unplaced"/>
</dbReference>
<dbReference type="InterPro" id="IPR015943">
    <property type="entry name" value="WD40/YVTN_repeat-like_dom_sf"/>
</dbReference>
<dbReference type="Pfam" id="PF00400">
    <property type="entry name" value="WD40"/>
    <property type="match status" value="4"/>
</dbReference>
<feature type="region of interest" description="Disordered" evidence="5">
    <location>
        <begin position="317"/>
        <end position="340"/>
    </location>
</feature>
<dbReference type="PROSITE" id="PS50294">
    <property type="entry name" value="WD_REPEATS_REGION"/>
    <property type="match status" value="2"/>
</dbReference>
<dbReference type="SMART" id="SM00320">
    <property type="entry name" value="WD40"/>
    <property type="match status" value="4"/>
</dbReference>
<evidence type="ECO:0000313" key="6">
    <source>
        <dbReference type="Proteomes" id="UP000694865"/>
    </source>
</evidence>
<proteinExistence type="predicted"/>
<feature type="region of interest" description="Disordered" evidence="5">
    <location>
        <begin position="538"/>
        <end position="572"/>
    </location>
</feature>
<dbReference type="PROSITE" id="PS50082">
    <property type="entry name" value="WD_REPEATS_2"/>
    <property type="match status" value="3"/>
</dbReference>
<gene>
    <name evidence="7" type="primary">LOC102803092</name>
</gene>
<keyword evidence="6" id="KW-1185">Reference proteome</keyword>
<evidence type="ECO:0000256" key="5">
    <source>
        <dbReference type="SAM" id="MobiDB-lite"/>
    </source>
</evidence>
<feature type="non-terminal residue" evidence="7">
    <location>
        <position position="1"/>
    </location>
</feature>
<evidence type="ECO:0000256" key="4">
    <source>
        <dbReference type="PROSITE-ProRule" id="PRU00221"/>
    </source>
</evidence>
<evidence type="ECO:0000256" key="1">
    <source>
        <dbReference type="ARBA" id="ARBA00021207"/>
    </source>
</evidence>
<dbReference type="SUPFAM" id="SSF50978">
    <property type="entry name" value="WD40 repeat-like"/>
    <property type="match status" value="1"/>
</dbReference>
<feature type="compositionally biased region" description="Pro residues" evidence="5">
    <location>
        <begin position="1"/>
        <end position="12"/>
    </location>
</feature>
<dbReference type="GeneID" id="102803092"/>